<name>A0A5J4YT12_PORPP</name>
<dbReference type="AlphaFoldDB" id="A0A5J4YT12"/>
<dbReference type="InterPro" id="IPR029071">
    <property type="entry name" value="Ubiquitin-like_domsf"/>
</dbReference>
<evidence type="ECO:0000313" key="10">
    <source>
        <dbReference type="Proteomes" id="UP000324585"/>
    </source>
</evidence>
<keyword evidence="10" id="KW-1185">Reference proteome</keyword>
<dbReference type="Gene3D" id="1.10.10.540">
    <property type="entry name" value="XPC-binding domain"/>
    <property type="match status" value="1"/>
</dbReference>
<dbReference type="InterPro" id="IPR015360">
    <property type="entry name" value="XPC-bd"/>
</dbReference>
<dbReference type="Gene3D" id="3.10.20.90">
    <property type="entry name" value="Phosphatidylinositol 3-kinase Catalytic Subunit, Chain A, domain 1"/>
    <property type="match status" value="1"/>
</dbReference>
<dbReference type="Pfam" id="PF00627">
    <property type="entry name" value="UBA"/>
    <property type="match status" value="2"/>
</dbReference>
<dbReference type="PANTHER" id="PTHR10621:SF0">
    <property type="entry name" value="UV EXCISION REPAIR PROTEIN RAD23"/>
    <property type="match status" value="1"/>
</dbReference>
<dbReference type="GO" id="GO:0005654">
    <property type="term" value="C:nucleoplasm"/>
    <property type="evidence" value="ECO:0007669"/>
    <property type="project" value="TreeGrafter"/>
</dbReference>
<evidence type="ECO:0000256" key="1">
    <source>
        <dbReference type="ARBA" id="ARBA00022737"/>
    </source>
</evidence>
<dbReference type="InterPro" id="IPR009060">
    <property type="entry name" value="UBA-like_sf"/>
</dbReference>
<dbReference type="SUPFAM" id="SSF46934">
    <property type="entry name" value="UBA-like"/>
    <property type="match status" value="2"/>
</dbReference>
<evidence type="ECO:0000256" key="5">
    <source>
        <dbReference type="RuleBase" id="RU367049"/>
    </source>
</evidence>
<dbReference type="OMA" id="PHMLEPI"/>
<feature type="compositionally biased region" description="Low complexity" evidence="6">
    <location>
        <begin position="219"/>
        <end position="240"/>
    </location>
</feature>
<dbReference type="GO" id="GO:0070628">
    <property type="term" value="F:proteasome binding"/>
    <property type="evidence" value="ECO:0007669"/>
    <property type="project" value="TreeGrafter"/>
</dbReference>
<feature type="domain" description="UBA" evidence="7">
    <location>
        <begin position="164"/>
        <end position="205"/>
    </location>
</feature>
<keyword evidence="4 5" id="KW-0539">Nucleus</keyword>
<dbReference type="PANTHER" id="PTHR10621">
    <property type="entry name" value="UV EXCISION REPAIR PROTEIN RAD23"/>
    <property type="match status" value="1"/>
</dbReference>
<comment type="similarity">
    <text evidence="5">Belongs to the RAD23 family.</text>
</comment>
<evidence type="ECO:0000259" key="7">
    <source>
        <dbReference type="PROSITE" id="PS50030"/>
    </source>
</evidence>
<dbReference type="CDD" id="cd01805">
    <property type="entry name" value="Ubl_Rad23"/>
    <property type="match status" value="1"/>
</dbReference>
<dbReference type="InterPro" id="IPR000626">
    <property type="entry name" value="Ubiquitin-like_dom"/>
</dbReference>
<feature type="region of interest" description="Disordered" evidence="6">
    <location>
        <begin position="210"/>
        <end position="266"/>
    </location>
</feature>
<keyword evidence="5" id="KW-0963">Cytoplasm</keyword>
<dbReference type="GO" id="GO:0043161">
    <property type="term" value="P:proteasome-mediated ubiquitin-dependent protein catabolic process"/>
    <property type="evidence" value="ECO:0007669"/>
    <property type="project" value="UniProtKB-UniRule"/>
</dbReference>
<dbReference type="SMART" id="SM00165">
    <property type="entry name" value="UBA"/>
    <property type="match status" value="2"/>
</dbReference>
<dbReference type="Pfam" id="PF09280">
    <property type="entry name" value="XPC-binding"/>
    <property type="match status" value="1"/>
</dbReference>
<dbReference type="OrthoDB" id="419317at2759"/>
<dbReference type="SUPFAM" id="SSF54236">
    <property type="entry name" value="Ubiquitin-like"/>
    <property type="match status" value="1"/>
</dbReference>
<dbReference type="FunFam" id="1.10.8.10:FF:000003">
    <property type="entry name" value="UV excision repair protein RAD23 homolog"/>
    <property type="match status" value="1"/>
</dbReference>
<evidence type="ECO:0000313" key="9">
    <source>
        <dbReference type="EMBL" id="KAA8493577.1"/>
    </source>
</evidence>
<evidence type="ECO:0000256" key="2">
    <source>
        <dbReference type="ARBA" id="ARBA00022763"/>
    </source>
</evidence>
<dbReference type="FunFam" id="1.10.10.540:FF:000001">
    <property type="entry name" value="UV excision repair protein RAD23 B"/>
    <property type="match status" value="1"/>
</dbReference>
<dbReference type="EMBL" id="VRMN01000006">
    <property type="protein sequence ID" value="KAA8493577.1"/>
    <property type="molecule type" value="Genomic_DNA"/>
</dbReference>
<reference evidence="10" key="1">
    <citation type="journal article" date="2019" name="Nat. Commun.">
        <title>Expansion of phycobilisome linker gene families in mesophilic red algae.</title>
        <authorList>
            <person name="Lee J."/>
            <person name="Kim D."/>
            <person name="Bhattacharya D."/>
            <person name="Yoon H.S."/>
        </authorList>
    </citation>
    <scope>NUCLEOTIDE SEQUENCE [LARGE SCALE GENOMIC DNA]</scope>
    <source>
        <strain evidence="10">CCMP 1328</strain>
    </source>
</reference>
<evidence type="ECO:0000256" key="4">
    <source>
        <dbReference type="ARBA" id="ARBA00023242"/>
    </source>
</evidence>
<dbReference type="PROSITE" id="PS50030">
    <property type="entry name" value="UBA"/>
    <property type="match status" value="2"/>
</dbReference>
<gene>
    <name evidence="9" type="ORF">FVE85_4714</name>
</gene>
<feature type="domain" description="UBA" evidence="7">
    <location>
        <begin position="370"/>
        <end position="415"/>
    </location>
</feature>
<keyword evidence="2 5" id="KW-0227">DNA damage</keyword>
<dbReference type="GO" id="GO:0031593">
    <property type="term" value="F:polyubiquitin modification-dependent protein binding"/>
    <property type="evidence" value="ECO:0007669"/>
    <property type="project" value="UniProtKB-UniRule"/>
</dbReference>
<feature type="domain" description="Ubiquitin-like" evidence="8">
    <location>
        <begin position="1"/>
        <end position="71"/>
    </location>
</feature>
<protein>
    <recommendedName>
        <fullName evidence="5">UV excision repair protein RAD23</fullName>
    </recommendedName>
</protein>
<evidence type="ECO:0000256" key="6">
    <source>
        <dbReference type="SAM" id="MobiDB-lite"/>
    </source>
</evidence>
<proteinExistence type="inferred from homology"/>
<comment type="subcellular location">
    <subcellularLocation>
        <location evidence="5">Nucleus</location>
    </subcellularLocation>
    <subcellularLocation>
        <location evidence="5">Cytoplasm</location>
    </subcellularLocation>
</comment>
<dbReference type="PRINTS" id="PR01839">
    <property type="entry name" value="RAD23PROTEIN"/>
</dbReference>
<evidence type="ECO:0000259" key="8">
    <source>
        <dbReference type="PROSITE" id="PS50053"/>
    </source>
</evidence>
<dbReference type="SUPFAM" id="SSF101238">
    <property type="entry name" value="XPC-binding domain"/>
    <property type="match status" value="1"/>
</dbReference>
<keyword evidence="3 5" id="KW-0234">DNA repair</keyword>
<dbReference type="FunFam" id="1.10.8.10:FF:000002">
    <property type="entry name" value="UV excision repair protein RAD23 homolog"/>
    <property type="match status" value="1"/>
</dbReference>
<dbReference type="InterPro" id="IPR006636">
    <property type="entry name" value="STI1_HS-bd"/>
</dbReference>
<dbReference type="Proteomes" id="UP000324585">
    <property type="component" value="Unassembled WGS sequence"/>
</dbReference>
<keyword evidence="9" id="KW-0675">Receptor</keyword>
<feature type="region of interest" description="Disordered" evidence="6">
    <location>
        <begin position="80"/>
        <end position="129"/>
    </location>
</feature>
<accession>A0A5J4YT12</accession>
<dbReference type="GO" id="GO:0005829">
    <property type="term" value="C:cytosol"/>
    <property type="evidence" value="ECO:0007669"/>
    <property type="project" value="TreeGrafter"/>
</dbReference>
<dbReference type="Gene3D" id="1.10.8.10">
    <property type="entry name" value="DNA helicase RuvA subunit, C-terminal domain"/>
    <property type="match status" value="2"/>
</dbReference>
<dbReference type="GO" id="GO:0006289">
    <property type="term" value="P:nucleotide-excision repair"/>
    <property type="evidence" value="ECO:0007669"/>
    <property type="project" value="UniProtKB-UniRule"/>
</dbReference>
<dbReference type="Pfam" id="PF00240">
    <property type="entry name" value="ubiquitin"/>
    <property type="match status" value="1"/>
</dbReference>
<dbReference type="CDD" id="cd14280">
    <property type="entry name" value="UBA1_Rad23_like"/>
    <property type="match status" value="1"/>
</dbReference>
<keyword evidence="1" id="KW-0677">Repeat</keyword>
<dbReference type="GO" id="GO:0003684">
    <property type="term" value="F:damaged DNA binding"/>
    <property type="evidence" value="ECO:0007669"/>
    <property type="project" value="UniProtKB-UniRule"/>
</dbReference>
<sequence>MKVSFKTLQGKQFKLDLDGSESVLDAKRKVGNELQYENPTECRLIFLGKVLSDSASVQDSGITEAGVVVVMPPKKVIAKPKSTAPAAGGSTSVSTATAAGLSPDASAPHADAKPKPEPAEPTGPASSLGTTVERSIMTPAANPPSVTTAAAPTPVSTADIFMGEQFESSVQNIMMMGFSDEQLVRRALRAAYNNPDRAVEYLCSGSVPEVAEPEPVPASPAGALPMASTTAAPPSHAPATDNSQPFNMFAPEPRPESAAGGGTGGAGGGSMSLDFLRSVPQFTLMRRMIQSNPALLSPLLQQLGQANPALLQMISENQTEFVRLINEPLTAAEEAALEQFQDMQGGDLGADFGEGGLPAAPPGTSVIQVTEEERAQIERLEEMVIPMGIDRAQVIEAWLACDRNEEMAANYLLENMDDLRGMNDNDGDSGAPPDM</sequence>
<dbReference type="SMART" id="SM00727">
    <property type="entry name" value="STI1"/>
    <property type="match status" value="1"/>
</dbReference>
<dbReference type="SMART" id="SM00213">
    <property type="entry name" value="UBQ"/>
    <property type="match status" value="1"/>
</dbReference>
<dbReference type="PROSITE" id="PS50053">
    <property type="entry name" value="UBIQUITIN_2"/>
    <property type="match status" value="1"/>
</dbReference>
<dbReference type="InterPro" id="IPR015940">
    <property type="entry name" value="UBA"/>
</dbReference>
<dbReference type="InterPro" id="IPR036353">
    <property type="entry name" value="XPC-bd_sf"/>
</dbReference>
<dbReference type="NCBIfam" id="TIGR00601">
    <property type="entry name" value="rad23"/>
    <property type="match status" value="1"/>
</dbReference>
<comment type="function">
    <text evidence="5">Multiubiquitin chain receptor involved in modulation of proteasomal degradation. Involved in nucleotide excision repair.</text>
</comment>
<evidence type="ECO:0000256" key="3">
    <source>
        <dbReference type="ARBA" id="ARBA00023204"/>
    </source>
</evidence>
<dbReference type="GO" id="GO:0043130">
    <property type="term" value="F:ubiquitin binding"/>
    <property type="evidence" value="ECO:0007669"/>
    <property type="project" value="UniProtKB-UniRule"/>
</dbReference>
<organism evidence="9 10">
    <name type="scientific">Porphyridium purpureum</name>
    <name type="common">Red alga</name>
    <name type="synonym">Porphyridium cruentum</name>
    <dbReference type="NCBI Taxonomy" id="35688"/>
    <lineage>
        <taxon>Eukaryota</taxon>
        <taxon>Rhodophyta</taxon>
        <taxon>Bangiophyceae</taxon>
        <taxon>Porphyridiales</taxon>
        <taxon>Porphyridiaceae</taxon>
        <taxon>Porphyridium</taxon>
    </lineage>
</organism>
<comment type="caution">
    <text evidence="9">The sequence shown here is derived from an EMBL/GenBank/DDBJ whole genome shotgun (WGS) entry which is preliminary data.</text>
</comment>
<dbReference type="InterPro" id="IPR004806">
    <property type="entry name" value="Rad23"/>
</dbReference>